<dbReference type="Pfam" id="PF20057">
    <property type="entry name" value="DUF6456"/>
    <property type="match status" value="1"/>
</dbReference>
<feature type="compositionally biased region" description="Basic and acidic residues" evidence="1">
    <location>
        <begin position="62"/>
        <end position="78"/>
    </location>
</feature>
<feature type="region of interest" description="Disordered" evidence="1">
    <location>
        <begin position="62"/>
        <end position="93"/>
    </location>
</feature>
<dbReference type="InterPro" id="IPR045599">
    <property type="entry name" value="DUF6456"/>
</dbReference>
<dbReference type="EMBL" id="JBEPTF010000001">
    <property type="protein sequence ID" value="MET4682801.1"/>
    <property type="molecule type" value="Genomic_DNA"/>
</dbReference>
<reference evidence="3 4" key="1">
    <citation type="submission" date="2024-06" db="EMBL/GenBank/DDBJ databases">
        <title>Sorghum-associated microbial communities from plants grown in Nebraska, USA.</title>
        <authorList>
            <person name="Schachtman D."/>
        </authorList>
    </citation>
    <scope>NUCLEOTIDE SEQUENCE [LARGE SCALE GENOMIC DNA]</scope>
    <source>
        <strain evidence="3 4">2814</strain>
    </source>
</reference>
<comment type="caution">
    <text evidence="3">The sequence shown here is derived from an EMBL/GenBank/DDBJ whole genome shotgun (WGS) entry which is preliminary data.</text>
</comment>
<evidence type="ECO:0000313" key="4">
    <source>
        <dbReference type="Proteomes" id="UP001549313"/>
    </source>
</evidence>
<dbReference type="RefSeq" id="WP_354087739.1">
    <property type="nucleotide sequence ID" value="NZ_JBEPTF010000001.1"/>
</dbReference>
<name>A0ABV2R890_9CAUL</name>
<feature type="domain" description="DUF6456" evidence="2">
    <location>
        <begin position="107"/>
        <end position="241"/>
    </location>
</feature>
<evidence type="ECO:0000256" key="1">
    <source>
        <dbReference type="SAM" id="MobiDB-lite"/>
    </source>
</evidence>
<proteinExistence type="predicted"/>
<dbReference type="Proteomes" id="UP001549313">
    <property type="component" value="Unassembled WGS sequence"/>
</dbReference>
<organism evidence="3 4">
    <name type="scientific">Brevundimonas faecalis</name>
    <dbReference type="NCBI Taxonomy" id="947378"/>
    <lineage>
        <taxon>Bacteria</taxon>
        <taxon>Pseudomonadati</taxon>
        <taxon>Pseudomonadota</taxon>
        <taxon>Alphaproteobacteria</taxon>
        <taxon>Caulobacterales</taxon>
        <taxon>Caulobacteraceae</taxon>
        <taxon>Brevundimonas</taxon>
    </lineage>
</organism>
<evidence type="ECO:0000259" key="2">
    <source>
        <dbReference type="Pfam" id="PF20057"/>
    </source>
</evidence>
<sequence>MSRPHERLLERARSLLARPDAWMDAAGDGYALRLGGDRRGRVLLTLDEAVFRALVERPGLRPRDGGGWRARRATETRRPGAPPPGRPGFIDGERPVMEIDGRVVLRRANLGESPVAWLARRKDSSGRPWLTPIEVAAGERLRTEAEIALSGPSLTMRWDALPRGGAGGGPGRSEPTDRALTAGARVEAALDACGPRLRAMVETVCVRGTSLQLAERELSLRRRQGKTVLKHGLQALAEHYGLG</sequence>
<evidence type="ECO:0000313" key="3">
    <source>
        <dbReference type="EMBL" id="MET4682801.1"/>
    </source>
</evidence>
<keyword evidence="4" id="KW-1185">Reference proteome</keyword>
<accession>A0ABV2R890</accession>
<gene>
    <name evidence="3" type="ORF">ABIE19_000710</name>
</gene>
<protein>
    <recommendedName>
        <fullName evidence="2">DUF6456 domain-containing protein</fullName>
    </recommendedName>
</protein>